<sequence>MPRFNPTAPPLPLEQHFYGLPAPPRSAADTTAHSLGAAASSRSTPAANMVADLAKTTNVAASVVPCIVGWDFMKPQDFPVQRRSAGISFALLQWGFGEHKWLVLFQLKASNHGDRATDWAAWSTAFLDRFPENHQIDIKCKQLVAHCQLPGESVSTFAADVRWLAKRAFPNWNRTGENDRRATAEPFYQCGMSRGGRAIAVPKTMLCKPSPLIAAEKKEVNISIWLTNGHLNQIPATRCIIRNQTVCTNTGFFGSRGLVLDTTEQQAVSPSLCHQVWDDKEYRCQPLVMVQAGVWVTQKILQVEYEWCCKDTCRSAINFLAEVGTIATIDKEDTISDLGDLGGCPPLSGRYTDLQAAHQVEEKSDNSDPDSDSSSNSSSQIMTPRVPKIASIVIKPSSHRTVTSADVGNASPALNNLVAPINNIKATSCNAAAEIPS</sequence>
<accession>A0A915I4G5</accession>
<protein>
    <submittedName>
        <fullName evidence="3">Retrotransposon gag domain-containing protein</fullName>
    </submittedName>
</protein>
<evidence type="ECO:0000313" key="2">
    <source>
        <dbReference type="Proteomes" id="UP000887565"/>
    </source>
</evidence>
<keyword evidence="2" id="KW-1185">Reference proteome</keyword>
<reference evidence="3" key="1">
    <citation type="submission" date="2022-11" db="UniProtKB">
        <authorList>
            <consortium name="WormBaseParasite"/>
        </authorList>
    </citation>
    <scope>IDENTIFICATION</scope>
</reference>
<proteinExistence type="predicted"/>
<organism evidence="2 3">
    <name type="scientific">Romanomermis culicivorax</name>
    <name type="common">Nematode worm</name>
    <dbReference type="NCBI Taxonomy" id="13658"/>
    <lineage>
        <taxon>Eukaryota</taxon>
        <taxon>Metazoa</taxon>
        <taxon>Ecdysozoa</taxon>
        <taxon>Nematoda</taxon>
        <taxon>Enoplea</taxon>
        <taxon>Dorylaimia</taxon>
        <taxon>Mermithida</taxon>
        <taxon>Mermithoidea</taxon>
        <taxon>Mermithidae</taxon>
        <taxon>Romanomermis</taxon>
    </lineage>
</organism>
<feature type="region of interest" description="Disordered" evidence="1">
    <location>
        <begin position="360"/>
        <end position="383"/>
    </location>
</feature>
<dbReference type="AlphaFoldDB" id="A0A915I4G5"/>
<dbReference type="WBParaSite" id="nRc.2.0.1.t08299-RA">
    <property type="protein sequence ID" value="nRc.2.0.1.t08299-RA"/>
    <property type="gene ID" value="nRc.2.0.1.g08299"/>
</dbReference>
<dbReference type="Proteomes" id="UP000887565">
    <property type="component" value="Unplaced"/>
</dbReference>
<evidence type="ECO:0000313" key="3">
    <source>
        <dbReference type="WBParaSite" id="nRc.2.0.1.t08299-RA"/>
    </source>
</evidence>
<name>A0A915I4G5_ROMCU</name>
<evidence type="ECO:0000256" key="1">
    <source>
        <dbReference type="SAM" id="MobiDB-lite"/>
    </source>
</evidence>